<dbReference type="InterPro" id="IPR016162">
    <property type="entry name" value="Ald_DH_N"/>
</dbReference>
<sequence length="486" mass="51195">MAQIANSPVKDSSKYEEAAAEVDVLMARGREAQAVIANYSQEQVDELLLAVGWAVYKNREAIGQLAVDEGGFGNVPDKIGKMENRVLGTLQSLQGVKSVGIVEEDPERGLVKIAKPVGVVAALIPTTGPDATPPVKALGALKGRNAIVVAPHPRTKATSKLVVDVMRAACAQVNAPQDLIQVIEQPSLDKTNVLMKRADLIVATGGAGMVHAAYSSGTPAYGVGVGNSVHVVDETADLDDAAQMIAKAKTFDYATSCLADNAVVAHESIYGDLRAKLGAAGGYFCSPEEKQLLQKAMWPDGGHIPTIDVIARSAAHVAELAGFSVPEEARFLVVEESGYGKECPFSGEKLSVVLSLYSYSGAIENAVAIVNGITEYQGQGHTCGIHTSSDEHVTALAMHTKTARVMVNQNLNEGAGSPRNGLPYTLSLSCGTWGGNITTENVNARHYVNLTWVSRPIAPKDTSLKSIFAPLAAKRPFIVGEDELSG</sequence>
<feature type="domain" description="Aldehyde dehydrogenase" evidence="2">
    <location>
        <begin position="17"/>
        <end position="279"/>
    </location>
</feature>
<dbReference type="Gene3D" id="3.40.605.10">
    <property type="entry name" value="Aldehyde Dehydrogenase, Chain A, domain 1"/>
    <property type="match status" value="1"/>
</dbReference>
<accession>A0A455R2Z1</accession>
<dbReference type="SUPFAM" id="SSF53720">
    <property type="entry name" value="ALDH-like"/>
    <property type="match status" value="1"/>
</dbReference>
<reference evidence="3" key="1">
    <citation type="submission" date="2015-07" db="EMBL/GenBank/DDBJ databases">
        <title>Novel operon containing particulate methane monooxygenase-type genes and epoxyalkane:coenzyme M transferase gene in ethylene-assimilating marine bacterium, Haliea sp. ETY-M.</title>
        <authorList>
            <person name="Suzuki T."/>
            <person name="Habe H."/>
            <person name="Nakajima-Kambe T."/>
            <person name="Fuse H."/>
        </authorList>
    </citation>
    <scope>NUCLEOTIDE SEQUENCE</scope>
    <source>
        <strain evidence="3">ETY-M</strain>
    </source>
</reference>
<dbReference type="GO" id="GO:0004022">
    <property type="term" value="F:alcohol dehydrogenase (NAD+) activity"/>
    <property type="evidence" value="ECO:0007669"/>
    <property type="project" value="UniProtKB-EC"/>
</dbReference>
<dbReference type="Pfam" id="PF00171">
    <property type="entry name" value="Aldedh"/>
    <property type="match status" value="1"/>
</dbReference>
<dbReference type="EC" id="1.1.1.1" evidence="3"/>
<dbReference type="Gene3D" id="3.40.309.10">
    <property type="entry name" value="Aldehyde Dehydrogenase, Chain A, domain 2"/>
    <property type="match status" value="1"/>
</dbReference>
<protein>
    <submittedName>
        <fullName evidence="3">Alcohol dehydrogenase</fullName>
        <ecNumber evidence="3">1.1.1.1</ecNumber>
    </submittedName>
</protein>
<evidence type="ECO:0000256" key="1">
    <source>
        <dbReference type="ARBA" id="ARBA00023002"/>
    </source>
</evidence>
<dbReference type="AlphaFoldDB" id="A0A455R2Z1"/>
<organism evidence="3">
    <name type="scientific">Haliea sp. ETY-M</name>
    <dbReference type="NCBI Taxonomy" id="1055105"/>
    <lineage>
        <taxon>Bacteria</taxon>
        <taxon>Pseudomonadati</taxon>
        <taxon>Pseudomonadota</taxon>
        <taxon>Gammaproteobacteria</taxon>
        <taxon>Cellvibrionales</taxon>
        <taxon>Halieaceae</taxon>
        <taxon>Haliea</taxon>
    </lineage>
</organism>
<evidence type="ECO:0000259" key="2">
    <source>
        <dbReference type="Pfam" id="PF00171"/>
    </source>
</evidence>
<dbReference type="CDD" id="cd07122">
    <property type="entry name" value="ALDH_F20_ACDH"/>
    <property type="match status" value="1"/>
</dbReference>
<dbReference type="GO" id="GO:0016620">
    <property type="term" value="F:oxidoreductase activity, acting on the aldehyde or oxo group of donors, NAD or NADP as acceptor"/>
    <property type="evidence" value="ECO:0007669"/>
    <property type="project" value="InterPro"/>
</dbReference>
<dbReference type="PANTHER" id="PTHR11699">
    <property type="entry name" value="ALDEHYDE DEHYDROGENASE-RELATED"/>
    <property type="match status" value="1"/>
</dbReference>
<keyword evidence="1 3" id="KW-0560">Oxidoreductase</keyword>
<proteinExistence type="predicted"/>
<dbReference type="InterPro" id="IPR015590">
    <property type="entry name" value="Aldehyde_DH_dom"/>
</dbReference>
<name>A0A455R2Z1_9GAMM</name>
<dbReference type="InterPro" id="IPR016163">
    <property type="entry name" value="Ald_DH_C"/>
</dbReference>
<dbReference type="InterPro" id="IPR016161">
    <property type="entry name" value="Ald_DH/histidinol_DH"/>
</dbReference>
<dbReference type="EMBL" id="LC064121">
    <property type="protein sequence ID" value="BBD50144.1"/>
    <property type="molecule type" value="Genomic_DNA"/>
</dbReference>
<evidence type="ECO:0000313" key="3">
    <source>
        <dbReference type="EMBL" id="BBD50144.1"/>
    </source>
</evidence>